<dbReference type="InterPro" id="IPR035911">
    <property type="entry name" value="MurE/MurF_N"/>
</dbReference>
<evidence type="ECO:0000259" key="13">
    <source>
        <dbReference type="Pfam" id="PF02875"/>
    </source>
</evidence>
<evidence type="ECO:0000256" key="3">
    <source>
        <dbReference type="ARBA" id="ARBA00022618"/>
    </source>
</evidence>
<dbReference type="Pfam" id="PF08245">
    <property type="entry name" value="Mur_ligase_M"/>
    <property type="match status" value="1"/>
</dbReference>
<keyword evidence="8 10" id="KW-0131">Cell cycle</keyword>
<keyword evidence="5 10" id="KW-0067">ATP-binding</keyword>
<feature type="binding site" evidence="10">
    <location>
        <begin position="105"/>
        <end position="111"/>
    </location>
    <ligand>
        <name>ATP</name>
        <dbReference type="ChEBI" id="CHEBI:30616"/>
    </ligand>
</feature>
<feature type="domain" description="Mur ligase C-terminal" evidence="13">
    <location>
        <begin position="318"/>
        <end position="431"/>
    </location>
</feature>
<dbReference type="PANTHER" id="PTHR43024">
    <property type="entry name" value="UDP-N-ACETYLMURAMOYL-TRIPEPTIDE--D-ALANYL-D-ALANINE LIGASE"/>
    <property type="match status" value="1"/>
</dbReference>
<name>A9KES3_COXBN</name>
<dbReference type="HAMAP" id="MF_02019">
    <property type="entry name" value="MurF"/>
    <property type="match status" value="1"/>
</dbReference>
<dbReference type="InterPro" id="IPR036565">
    <property type="entry name" value="Mur-like_cat_sf"/>
</dbReference>
<dbReference type="GO" id="GO:0009252">
    <property type="term" value="P:peptidoglycan biosynthetic process"/>
    <property type="evidence" value="ECO:0007669"/>
    <property type="project" value="UniProtKB-UniRule"/>
</dbReference>
<keyword evidence="3 10" id="KW-0132">Cell division</keyword>
<comment type="pathway">
    <text evidence="10 11">Cell wall biogenesis; peptidoglycan biosynthesis.</text>
</comment>
<evidence type="ECO:0000256" key="11">
    <source>
        <dbReference type="RuleBase" id="RU004136"/>
    </source>
</evidence>
<dbReference type="GO" id="GO:0071555">
    <property type="term" value="P:cell wall organization"/>
    <property type="evidence" value="ECO:0007669"/>
    <property type="project" value="UniProtKB-KW"/>
</dbReference>
<dbReference type="HOGENOM" id="CLU_031507_4_0_6"/>
<dbReference type="AlphaFoldDB" id="A9KES3"/>
<dbReference type="UniPathway" id="UPA00219"/>
<dbReference type="InterPro" id="IPR013221">
    <property type="entry name" value="Mur_ligase_cen"/>
</dbReference>
<comment type="function">
    <text evidence="10 11">Involved in cell wall formation. Catalyzes the final step in the synthesis of UDP-N-acetylmuramoyl-pentapeptide, the precursor of murein.</text>
</comment>
<dbReference type="GO" id="GO:0047480">
    <property type="term" value="F:UDP-N-acetylmuramoyl-tripeptide-D-alanyl-D-alanine ligase activity"/>
    <property type="evidence" value="ECO:0007669"/>
    <property type="project" value="UniProtKB-UniRule"/>
</dbReference>
<dbReference type="GO" id="GO:0008360">
    <property type="term" value="P:regulation of cell shape"/>
    <property type="evidence" value="ECO:0007669"/>
    <property type="project" value="UniProtKB-KW"/>
</dbReference>
<keyword evidence="2 10" id="KW-0436">Ligase</keyword>
<keyword evidence="9 10" id="KW-0961">Cell wall biogenesis/degradation</keyword>
<reference evidence="15 16" key="1">
    <citation type="journal article" date="2009" name="Infect. Immun.">
        <title>Comparative genomics reveal extensive transposon-mediated genomic plasticity and diversity among potential effector proteins within the genus Coxiella.</title>
        <authorList>
            <person name="Beare P.A."/>
            <person name="Unsworth N."/>
            <person name="Andoh M."/>
            <person name="Voth D.E."/>
            <person name="Omsland A."/>
            <person name="Gilk S.D."/>
            <person name="Williams K.P."/>
            <person name="Sobral B.W."/>
            <person name="Kupko J.J.III."/>
            <person name="Porcella S.F."/>
            <person name="Samuel J.E."/>
            <person name="Heinzen R.A."/>
        </authorList>
    </citation>
    <scope>NUCLEOTIDE SEQUENCE [LARGE SCALE GENOMIC DNA]</scope>
    <source>
        <strain evidence="15 16">Dugway 5J108-111</strain>
    </source>
</reference>
<dbReference type="Proteomes" id="UP000008555">
    <property type="component" value="Chromosome"/>
</dbReference>
<organism evidence="15 16">
    <name type="scientific">Coxiella burnetii (strain Dugway 5J108-111)</name>
    <dbReference type="NCBI Taxonomy" id="434922"/>
    <lineage>
        <taxon>Bacteria</taxon>
        <taxon>Pseudomonadati</taxon>
        <taxon>Pseudomonadota</taxon>
        <taxon>Gammaproteobacteria</taxon>
        <taxon>Legionellales</taxon>
        <taxon>Coxiellaceae</taxon>
        <taxon>Coxiella</taxon>
    </lineage>
</organism>
<evidence type="ECO:0000256" key="9">
    <source>
        <dbReference type="ARBA" id="ARBA00023316"/>
    </source>
</evidence>
<evidence type="ECO:0000259" key="14">
    <source>
        <dbReference type="Pfam" id="PF08245"/>
    </source>
</evidence>
<dbReference type="InterPro" id="IPR004101">
    <property type="entry name" value="Mur_ligase_C"/>
</dbReference>
<dbReference type="EMBL" id="CP000733">
    <property type="protein sequence ID" value="ABS76905.1"/>
    <property type="molecule type" value="Genomic_DNA"/>
</dbReference>
<dbReference type="RefSeq" id="WP_011997359.1">
    <property type="nucleotide sequence ID" value="NC_009727.1"/>
</dbReference>
<evidence type="ECO:0000256" key="2">
    <source>
        <dbReference type="ARBA" id="ARBA00022598"/>
    </source>
</evidence>
<evidence type="ECO:0000313" key="15">
    <source>
        <dbReference type="EMBL" id="ABS76905.1"/>
    </source>
</evidence>
<dbReference type="EC" id="6.3.2.10" evidence="10 11"/>
<keyword evidence="4 10" id="KW-0547">Nucleotide-binding</keyword>
<dbReference type="Pfam" id="PF01225">
    <property type="entry name" value="Mur_ligase"/>
    <property type="match status" value="1"/>
</dbReference>
<evidence type="ECO:0000256" key="4">
    <source>
        <dbReference type="ARBA" id="ARBA00022741"/>
    </source>
</evidence>
<feature type="domain" description="Mur ligase central" evidence="14">
    <location>
        <begin position="103"/>
        <end position="291"/>
    </location>
</feature>
<dbReference type="Gene3D" id="3.40.1190.10">
    <property type="entry name" value="Mur-like, catalytic domain"/>
    <property type="match status" value="1"/>
</dbReference>
<dbReference type="GO" id="GO:0005524">
    <property type="term" value="F:ATP binding"/>
    <property type="evidence" value="ECO:0007669"/>
    <property type="project" value="UniProtKB-UniRule"/>
</dbReference>
<proteinExistence type="inferred from homology"/>
<evidence type="ECO:0000256" key="8">
    <source>
        <dbReference type="ARBA" id="ARBA00023306"/>
    </source>
</evidence>
<dbReference type="GO" id="GO:0008766">
    <property type="term" value="F:UDP-N-acetylmuramoylalanyl-D-glutamyl-2,6-diaminopimelate-D-alanyl-D-alanine ligase activity"/>
    <property type="evidence" value="ECO:0007669"/>
    <property type="project" value="RHEA"/>
</dbReference>
<feature type="domain" description="Mur ligase N-terminal catalytic" evidence="12">
    <location>
        <begin position="23"/>
        <end position="90"/>
    </location>
</feature>
<dbReference type="SUPFAM" id="SSF63418">
    <property type="entry name" value="MurE/MurF N-terminal domain"/>
    <property type="match status" value="1"/>
</dbReference>
<dbReference type="InterPro" id="IPR005863">
    <property type="entry name" value="UDP-N-AcMur_synth"/>
</dbReference>
<dbReference type="NCBIfam" id="TIGR01143">
    <property type="entry name" value="murF"/>
    <property type="match status" value="1"/>
</dbReference>
<comment type="similarity">
    <text evidence="10">Belongs to the MurCDEF family. MurF subfamily.</text>
</comment>
<sequence>MMKLSEAAKIVNADLTGEDTVFENVSTDTRTIQPGSLFIALRGPNFDANDFIAKAEEQGAVGAVVNRVVKTTLPLICVSDTLEALGRLARYQREQIPIPAIVVTGSCGKTTTRALLASVFRQCGNVLASEKSFNNNIGVPLTLLRLRPDHHYALLELGANHPGEITYLTGLAKPSVAIITNAGPVHLEGFGSLEGVAKAKGEIFEGLSSDGTAVINNDDHFAEFWRRLAHSRRIISFGINQPADVMAKNITLNSEGRPAFQLVLPTGQLEIQLPLIGVHNVANALAAAAAAYAQQLSTDAIKAGLESVVSVKGRLVEQKGYRGAIIIDDSYNANPLSVSAAIAVLAKRPGHSVLVLGDMLELGQGAEQFHQEIGKRAFEAGVKQLYCYGTLTKHTANAFGKNARHFDNQEKLLTALKNDLNANAVVLVKGSLSMRMGNIAHALLEE</sequence>
<keyword evidence="6 10" id="KW-0133">Cell shape</keyword>
<evidence type="ECO:0000256" key="5">
    <source>
        <dbReference type="ARBA" id="ARBA00022840"/>
    </source>
</evidence>
<comment type="catalytic activity">
    <reaction evidence="10 11">
        <text>D-alanyl-D-alanine + UDP-N-acetyl-alpha-D-muramoyl-L-alanyl-gamma-D-glutamyl-meso-2,6-diaminopimelate + ATP = UDP-N-acetyl-alpha-D-muramoyl-L-alanyl-gamma-D-glutamyl-meso-2,6-diaminopimeloyl-D-alanyl-D-alanine + ADP + phosphate + H(+)</text>
        <dbReference type="Rhea" id="RHEA:28374"/>
        <dbReference type="ChEBI" id="CHEBI:15378"/>
        <dbReference type="ChEBI" id="CHEBI:30616"/>
        <dbReference type="ChEBI" id="CHEBI:43474"/>
        <dbReference type="ChEBI" id="CHEBI:57822"/>
        <dbReference type="ChEBI" id="CHEBI:61386"/>
        <dbReference type="ChEBI" id="CHEBI:83905"/>
        <dbReference type="ChEBI" id="CHEBI:456216"/>
        <dbReference type="EC" id="6.3.2.10"/>
    </reaction>
</comment>
<dbReference type="GO" id="GO:0005737">
    <property type="term" value="C:cytoplasm"/>
    <property type="evidence" value="ECO:0007669"/>
    <property type="project" value="UniProtKB-SubCell"/>
</dbReference>
<dbReference type="SUPFAM" id="SSF53244">
    <property type="entry name" value="MurD-like peptide ligases, peptide-binding domain"/>
    <property type="match status" value="1"/>
</dbReference>
<comment type="subcellular location">
    <subcellularLocation>
        <location evidence="10 11">Cytoplasm</location>
    </subcellularLocation>
</comment>
<dbReference type="GO" id="GO:0051301">
    <property type="term" value="P:cell division"/>
    <property type="evidence" value="ECO:0007669"/>
    <property type="project" value="UniProtKB-KW"/>
</dbReference>
<evidence type="ECO:0000256" key="7">
    <source>
        <dbReference type="ARBA" id="ARBA00022984"/>
    </source>
</evidence>
<evidence type="ECO:0000313" key="16">
    <source>
        <dbReference type="Proteomes" id="UP000008555"/>
    </source>
</evidence>
<dbReference type="Gene3D" id="3.40.1390.10">
    <property type="entry name" value="MurE/MurF, N-terminal domain"/>
    <property type="match status" value="1"/>
</dbReference>
<gene>
    <name evidence="10 15" type="primary">murF</name>
    <name evidence="15" type="ordered locus">CBUD_1982</name>
</gene>
<keyword evidence="1 10" id="KW-0963">Cytoplasm</keyword>
<protein>
    <recommendedName>
        <fullName evidence="10 11">UDP-N-acetylmuramoyl-tripeptide--D-alanyl-D-alanine ligase</fullName>
        <ecNumber evidence="10 11">6.3.2.10</ecNumber>
    </recommendedName>
    <alternativeName>
        <fullName evidence="10">D-alanyl-D-alanine-adding enzyme</fullName>
    </alternativeName>
</protein>
<dbReference type="InterPro" id="IPR051046">
    <property type="entry name" value="MurCDEF_CellWall_CoF430Synth"/>
</dbReference>
<evidence type="ECO:0000256" key="6">
    <source>
        <dbReference type="ARBA" id="ARBA00022960"/>
    </source>
</evidence>
<evidence type="ECO:0000256" key="1">
    <source>
        <dbReference type="ARBA" id="ARBA00022490"/>
    </source>
</evidence>
<evidence type="ECO:0000256" key="10">
    <source>
        <dbReference type="HAMAP-Rule" id="MF_02019"/>
    </source>
</evidence>
<dbReference type="Gene3D" id="3.90.190.20">
    <property type="entry name" value="Mur ligase, C-terminal domain"/>
    <property type="match status" value="1"/>
</dbReference>
<dbReference type="KEGG" id="cbd:CBUD_1982"/>
<evidence type="ECO:0000259" key="12">
    <source>
        <dbReference type="Pfam" id="PF01225"/>
    </source>
</evidence>
<dbReference type="InterPro" id="IPR036615">
    <property type="entry name" value="Mur_ligase_C_dom_sf"/>
</dbReference>
<dbReference type="PANTHER" id="PTHR43024:SF1">
    <property type="entry name" value="UDP-N-ACETYLMURAMOYL-TRIPEPTIDE--D-ALANYL-D-ALANINE LIGASE"/>
    <property type="match status" value="1"/>
</dbReference>
<dbReference type="Pfam" id="PF02875">
    <property type="entry name" value="Mur_ligase_C"/>
    <property type="match status" value="1"/>
</dbReference>
<dbReference type="SUPFAM" id="SSF53623">
    <property type="entry name" value="MurD-like peptide ligases, catalytic domain"/>
    <property type="match status" value="1"/>
</dbReference>
<keyword evidence="7 10" id="KW-0573">Peptidoglycan synthesis</keyword>
<dbReference type="InterPro" id="IPR000713">
    <property type="entry name" value="Mur_ligase_N"/>
</dbReference>
<accession>A9KES3</accession>